<sequence>MFRNLNFGRRRRRIRMGLDRNFASVLLEKVKVEDPWLPPTTWESIPSQSGPSLSPDPPPPPLLSDTCSLSEASLVRLALNALQGVQSALISIQKLAAAFSSDPADRTFHRIPTLWNRSSSTFALANILKSLGSSGFLVFLLLKFVDYFRGFNLDENFTRTELSENENGNGNGEQEHPPYSLVNQAFAVAVGKLLQGYICALNTLYASISLRRSSSKSIDVPLSLSSEIGCLTSIVHSEITLLEVYLHTKDLRTQIEALGNLCNLYSLAQCFSESSFEDLAAKSTTEFHKFCRGGDLLTYLYTQLQVADPTHRSLLKFLFLRSCEPYCGFIRSWIFKAEINDPYKEFIVEYANNLPPNPHGKAGTSINFLLANTTERNGVSIPCFLKCFLIPLVRAGQQLQVLMKLLELCNCVFSANHTYVDFLPCWSGFSSNHPFYASPFIFNKENIEAMVIARNSYYEAMQERLDNFFMKLEFNYQQVVLDSSEASFFENEGSKKASVSLELNDRMIVPSVADERGSIVAVGCNDFGNSSMSDEFSYVVDTSESSEGSSLSGSEEQTESEQLIEHPNSLLGLEQKYFSALTFSMCNPSNNSLQKSLQNEKSYHTESDSHEICERTDALVQFKHSQHKGTIFSSTAVQPESEESRFSCGDVWCTDGLPDNSWPLGSLLKNPFYVGGYRSDQELHPFDSGLKVSEANMGAVRESISYHSKTVGSNNPLMTGTSEEDQPVTMQKWKLNYNSNIFSMNPMLTRNAFFHLMSKPGERWNADHGQLLPSFDFSYVEDPFRVSMEKLAASSTEDLLGDSNISAVNVRMALQSEQHYRSDDNPIDNNKVSYAYPPLDLEDHSRDVASANVSGRSSWESLLFLPSNIHNDSVGDLTQGFLAVFEIPLEFIIDKCLLQEILLQYPLVSGYLLGDLNVRYNYVSKLTIKLLEEGFDLHGHLLALRRYHFMELADWADLFIMSLWRHKWCVTEADHRVSEIQGFLELSVQRSSCERDHYKDRLFVYMKGHETLPLSTSATGVRSFDFLGLGYRVDWPVSIVLTPRALKIYADIFSFLIQLKLAVFSVNDVWCSLKDLMHLVNQNRHSTQYKREVGHFNLLMKLRHQVNHFVSTLQQYVQSQLSHVSWCRFLHSLKHKVKDMMDLESVHMAYLTESLDIFSGYLPLRNQSACVALACLQKCDMMTSAYTFLQNEILHVVLKSMFKRAWLSLQAGFKVTNTVGFHLYVCFLSDETQFVTGIIESILQCALDFRSCLTRGIWDIELDQGNLMGDLSRINISQVHAIKQKFNKSLKDLHLCYLKSPEHREFGLSRFWGYLNYNEYYSDVGNEVGRYAFSC</sequence>
<name>A0ABQ8HJW3_9ROSI</name>
<dbReference type="InterPro" id="IPR007259">
    <property type="entry name" value="GCP"/>
</dbReference>
<feature type="domain" description="Gamma tubulin complex component C-terminal" evidence="7">
    <location>
        <begin position="1225"/>
        <end position="1321"/>
    </location>
</feature>
<evidence type="ECO:0000256" key="4">
    <source>
        <dbReference type="ARBA" id="ARBA00022701"/>
    </source>
</evidence>
<gene>
    <name evidence="9" type="ORF">JRO89_XS10G0214800</name>
</gene>
<evidence type="ECO:0000256" key="3">
    <source>
        <dbReference type="ARBA" id="ARBA00022490"/>
    </source>
</evidence>
<evidence type="ECO:0000256" key="5">
    <source>
        <dbReference type="ARBA" id="ARBA00023212"/>
    </source>
</evidence>
<dbReference type="InterPro" id="IPR041470">
    <property type="entry name" value="GCP_N"/>
</dbReference>
<feature type="region of interest" description="Disordered" evidence="6">
    <location>
        <begin position="544"/>
        <end position="564"/>
    </location>
</feature>
<evidence type="ECO:0000313" key="9">
    <source>
        <dbReference type="EMBL" id="KAH7561349.1"/>
    </source>
</evidence>
<proteinExistence type="inferred from homology"/>
<feature type="compositionally biased region" description="Low complexity" evidence="6">
    <location>
        <begin position="544"/>
        <end position="555"/>
    </location>
</feature>
<evidence type="ECO:0000259" key="8">
    <source>
        <dbReference type="Pfam" id="PF17681"/>
    </source>
</evidence>
<evidence type="ECO:0000256" key="6">
    <source>
        <dbReference type="SAM" id="MobiDB-lite"/>
    </source>
</evidence>
<comment type="caution">
    <text evidence="9">The sequence shown here is derived from an EMBL/GenBank/DDBJ whole genome shotgun (WGS) entry which is preliminary data.</text>
</comment>
<evidence type="ECO:0000256" key="2">
    <source>
        <dbReference type="ARBA" id="ARBA00010337"/>
    </source>
</evidence>
<comment type="subcellular location">
    <subcellularLocation>
        <location evidence="1">Cytoplasm</location>
        <location evidence="1">Cytoskeleton</location>
    </subcellularLocation>
</comment>
<organism evidence="9 10">
    <name type="scientific">Xanthoceras sorbifolium</name>
    <dbReference type="NCBI Taxonomy" id="99658"/>
    <lineage>
        <taxon>Eukaryota</taxon>
        <taxon>Viridiplantae</taxon>
        <taxon>Streptophyta</taxon>
        <taxon>Embryophyta</taxon>
        <taxon>Tracheophyta</taxon>
        <taxon>Spermatophyta</taxon>
        <taxon>Magnoliopsida</taxon>
        <taxon>eudicotyledons</taxon>
        <taxon>Gunneridae</taxon>
        <taxon>Pentapetalae</taxon>
        <taxon>rosids</taxon>
        <taxon>malvids</taxon>
        <taxon>Sapindales</taxon>
        <taxon>Sapindaceae</taxon>
        <taxon>Xanthoceroideae</taxon>
        <taxon>Xanthoceras</taxon>
    </lineage>
</organism>
<evidence type="ECO:0000256" key="1">
    <source>
        <dbReference type="ARBA" id="ARBA00004245"/>
    </source>
</evidence>
<protein>
    <recommendedName>
        <fullName evidence="11">Gamma-tubulin complex component 6</fullName>
    </recommendedName>
</protein>
<keyword evidence="4" id="KW-0493">Microtubule</keyword>
<keyword evidence="3" id="KW-0963">Cytoplasm</keyword>
<dbReference type="Pfam" id="PF04130">
    <property type="entry name" value="GCP_C_terminal"/>
    <property type="match status" value="2"/>
</dbReference>
<reference evidence="9 10" key="1">
    <citation type="submission" date="2021-02" db="EMBL/GenBank/DDBJ databases">
        <title>Plant Genome Project.</title>
        <authorList>
            <person name="Zhang R.-G."/>
        </authorList>
    </citation>
    <scope>NUCLEOTIDE SEQUENCE [LARGE SCALE GENOMIC DNA]</scope>
    <source>
        <tissue evidence="9">Leaves</tissue>
    </source>
</reference>
<evidence type="ECO:0000313" key="10">
    <source>
        <dbReference type="Proteomes" id="UP000827721"/>
    </source>
</evidence>
<evidence type="ECO:0000259" key="7">
    <source>
        <dbReference type="Pfam" id="PF04130"/>
    </source>
</evidence>
<dbReference type="InterPro" id="IPR042241">
    <property type="entry name" value="GCP_C_sf"/>
</dbReference>
<dbReference type="PANTHER" id="PTHR19302">
    <property type="entry name" value="GAMMA TUBULIN COMPLEX PROTEIN"/>
    <property type="match status" value="1"/>
</dbReference>
<accession>A0ABQ8HJW3</accession>
<feature type="region of interest" description="Disordered" evidence="6">
    <location>
        <begin position="41"/>
        <end position="61"/>
    </location>
</feature>
<dbReference type="InterPro" id="IPR040457">
    <property type="entry name" value="GCP_C"/>
</dbReference>
<dbReference type="PANTHER" id="PTHR19302:SF70">
    <property type="entry name" value="GAMMA-TUBULIN COMPLEX COMPONENT 6"/>
    <property type="match status" value="1"/>
</dbReference>
<dbReference type="Proteomes" id="UP000827721">
    <property type="component" value="Unassembled WGS sequence"/>
</dbReference>
<dbReference type="Pfam" id="PF17681">
    <property type="entry name" value="GCP_N_terminal"/>
    <property type="match status" value="1"/>
</dbReference>
<evidence type="ECO:0008006" key="11">
    <source>
        <dbReference type="Google" id="ProtNLM"/>
    </source>
</evidence>
<keyword evidence="10" id="KW-1185">Reference proteome</keyword>
<keyword evidence="5" id="KW-0206">Cytoskeleton</keyword>
<dbReference type="EMBL" id="JAFEMO010000010">
    <property type="protein sequence ID" value="KAH7561349.1"/>
    <property type="molecule type" value="Genomic_DNA"/>
</dbReference>
<feature type="domain" description="Gamma tubulin complex component C-terminal" evidence="7">
    <location>
        <begin position="937"/>
        <end position="1155"/>
    </location>
</feature>
<feature type="domain" description="Gamma tubulin complex component protein N-terminal" evidence="8">
    <location>
        <begin position="78"/>
        <end position="354"/>
    </location>
</feature>
<dbReference type="Gene3D" id="1.20.120.1900">
    <property type="entry name" value="Gamma-tubulin complex, C-terminal domain"/>
    <property type="match status" value="1"/>
</dbReference>
<comment type="similarity">
    <text evidence="2">Belongs to the TUBGCP family.</text>
</comment>